<evidence type="ECO:0000256" key="3">
    <source>
        <dbReference type="ARBA" id="ARBA00023004"/>
    </source>
</evidence>
<feature type="domain" description="Cytochrome c" evidence="4">
    <location>
        <begin position="27"/>
        <end position="103"/>
    </location>
</feature>
<organism evidence="5">
    <name type="scientific">marine metagenome</name>
    <dbReference type="NCBI Taxonomy" id="408172"/>
    <lineage>
        <taxon>unclassified sequences</taxon>
        <taxon>metagenomes</taxon>
        <taxon>ecological metagenomes</taxon>
    </lineage>
</organism>
<dbReference type="SUPFAM" id="SSF51004">
    <property type="entry name" value="C-terminal (heme d1) domain of cytochrome cd1-nitrite reductase"/>
    <property type="match status" value="1"/>
</dbReference>
<dbReference type="AlphaFoldDB" id="A0A381YDS2"/>
<evidence type="ECO:0000313" key="5">
    <source>
        <dbReference type="EMBL" id="SVA74731.1"/>
    </source>
</evidence>
<gene>
    <name evidence="5" type="ORF">METZ01_LOCUS127585</name>
</gene>
<name>A0A381YDS2_9ZZZZ</name>
<dbReference type="GO" id="GO:0009055">
    <property type="term" value="F:electron transfer activity"/>
    <property type="evidence" value="ECO:0007669"/>
    <property type="project" value="InterPro"/>
</dbReference>
<dbReference type="InterPro" id="IPR009056">
    <property type="entry name" value="Cyt_c-like_dom"/>
</dbReference>
<keyword evidence="3" id="KW-0408">Iron</keyword>
<evidence type="ECO:0000259" key="4">
    <source>
        <dbReference type="PROSITE" id="PS51007"/>
    </source>
</evidence>
<proteinExistence type="predicted"/>
<dbReference type="GO" id="GO:0020037">
    <property type="term" value="F:heme binding"/>
    <property type="evidence" value="ECO:0007669"/>
    <property type="project" value="InterPro"/>
</dbReference>
<dbReference type="PANTHER" id="PTHR47197:SF3">
    <property type="entry name" value="DIHYDRO-HEME D1 DEHYDROGENASE"/>
    <property type="match status" value="1"/>
</dbReference>
<accession>A0A381YDS2</accession>
<dbReference type="Gene3D" id="1.10.760.10">
    <property type="entry name" value="Cytochrome c-like domain"/>
    <property type="match status" value="1"/>
</dbReference>
<dbReference type="PANTHER" id="PTHR47197">
    <property type="entry name" value="PROTEIN NIRF"/>
    <property type="match status" value="1"/>
</dbReference>
<dbReference type="EMBL" id="UINC01017904">
    <property type="protein sequence ID" value="SVA74731.1"/>
    <property type="molecule type" value="Genomic_DNA"/>
</dbReference>
<dbReference type="PROSITE" id="PS51007">
    <property type="entry name" value="CYTC"/>
    <property type="match status" value="1"/>
</dbReference>
<dbReference type="InterPro" id="IPR051200">
    <property type="entry name" value="Host-pathogen_enzymatic-act"/>
</dbReference>
<dbReference type="GO" id="GO:0046872">
    <property type="term" value="F:metal ion binding"/>
    <property type="evidence" value="ECO:0007669"/>
    <property type="project" value="UniProtKB-KW"/>
</dbReference>
<dbReference type="SUPFAM" id="SSF46626">
    <property type="entry name" value="Cytochrome c"/>
    <property type="match status" value="1"/>
</dbReference>
<evidence type="ECO:0000256" key="2">
    <source>
        <dbReference type="ARBA" id="ARBA00022723"/>
    </source>
</evidence>
<keyword evidence="2" id="KW-0479">Metal-binding</keyword>
<dbReference type="Gene3D" id="2.130.10.10">
    <property type="entry name" value="YVTN repeat-like/Quinoprotein amine dehydrogenase"/>
    <property type="match status" value="1"/>
</dbReference>
<sequence length="580" mass="63964">MKKKLFFSFVISSFLGGTVIAQSEMDILLARGEELFHAKPVGCWVCHKETGEGLVGPSLHFGPSAADIFAQFESNPMMQVIISELNPSDEDLVAISMYIRTLGGLPVDPELPQQYRDSLAFVKANQRPDHDFMKTGRDLAVEAIESFGTVLTSWERRAKEGSVLSHYENQVLAEFDPGEPKFKPQPGRTYFYENVGTNSTPQVLFDGYQLPTRNQIVVGDAETKEIIASYAIPEELRATVHTSAMSPDGRYAYIIGGRPNGDIDLEETVLGSATLLKVDALTLQPIKQVTIGGRLHHAQVFGDYILFDMFTRDPNGLGLMLYDPETDTVVGGVKDIDMGGMIYTVWTDRDYEYIYALMEPGGYGPGRSTGMRGVINLYQGKLVAMKPFWVAKIDAKTWEVVQEIPVPGYRPNWAVVDSKKEALYVIASSSNVSKINLVTGVVEWSNGTGIGPYGASLNVDETELWVADKGEGAHHLGRTITVIDTSNGHAVETLYGAYKVDHVLLSPDGKEMWSTSNGEGRIYVYDAKTKELTHKIDMPQNGDAHGLIWVHYDEQGQSRVVRDQGGFHNGVNPALGRPLM</sequence>
<dbReference type="InterPro" id="IPR036909">
    <property type="entry name" value="Cyt_c-like_dom_sf"/>
</dbReference>
<evidence type="ECO:0000256" key="1">
    <source>
        <dbReference type="ARBA" id="ARBA00022617"/>
    </source>
</evidence>
<protein>
    <recommendedName>
        <fullName evidence="4">Cytochrome c domain-containing protein</fullName>
    </recommendedName>
</protein>
<keyword evidence="1" id="KW-0349">Heme</keyword>
<dbReference type="InterPro" id="IPR015943">
    <property type="entry name" value="WD40/YVTN_repeat-like_dom_sf"/>
</dbReference>
<reference evidence="5" key="1">
    <citation type="submission" date="2018-05" db="EMBL/GenBank/DDBJ databases">
        <authorList>
            <person name="Lanie J.A."/>
            <person name="Ng W.-L."/>
            <person name="Kazmierczak K.M."/>
            <person name="Andrzejewski T.M."/>
            <person name="Davidsen T.M."/>
            <person name="Wayne K.J."/>
            <person name="Tettelin H."/>
            <person name="Glass J.I."/>
            <person name="Rusch D."/>
            <person name="Podicherti R."/>
            <person name="Tsui H.-C.T."/>
            <person name="Winkler M.E."/>
        </authorList>
    </citation>
    <scope>NUCLEOTIDE SEQUENCE</scope>
</reference>
<dbReference type="InterPro" id="IPR011048">
    <property type="entry name" value="Haem_d1_sf"/>
</dbReference>